<accession>A0A1J1HJ63</accession>
<evidence type="ECO:0000256" key="4">
    <source>
        <dbReference type="ARBA" id="ARBA00022454"/>
    </source>
</evidence>
<dbReference type="GO" id="GO:0042393">
    <property type="term" value="F:histone binding"/>
    <property type="evidence" value="ECO:0007669"/>
    <property type="project" value="InterPro"/>
</dbReference>
<feature type="compositionally biased region" description="Polar residues" evidence="10">
    <location>
        <begin position="67"/>
        <end position="79"/>
    </location>
</feature>
<dbReference type="InterPro" id="IPR046426">
    <property type="entry name" value="DAXX_histone-bd_sf"/>
</dbReference>
<gene>
    <name evidence="12" type="ORF">CLUMA_CG001253</name>
</gene>
<dbReference type="GO" id="GO:0003713">
    <property type="term" value="F:transcription coactivator activity"/>
    <property type="evidence" value="ECO:0007669"/>
    <property type="project" value="TreeGrafter"/>
</dbReference>
<dbReference type="Proteomes" id="UP000183832">
    <property type="component" value="Unassembled WGS sequence"/>
</dbReference>
<reference evidence="12 13" key="1">
    <citation type="submission" date="2015-04" db="EMBL/GenBank/DDBJ databases">
        <authorList>
            <person name="Syromyatnikov M.Y."/>
            <person name="Popov V.N."/>
        </authorList>
    </citation>
    <scope>NUCLEOTIDE SEQUENCE [LARGE SCALE GENOMIC DNA]</scope>
</reference>
<organism evidence="12 13">
    <name type="scientific">Clunio marinus</name>
    <dbReference type="NCBI Taxonomy" id="568069"/>
    <lineage>
        <taxon>Eukaryota</taxon>
        <taxon>Metazoa</taxon>
        <taxon>Ecdysozoa</taxon>
        <taxon>Arthropoda</taxon>
        <taxon>Hexapoda</taxon>
        <taxon>Insecta</taxon>
        <taxon>Pterygota</taxon>
        <taxon>Neoptera</taxon>
        <taxon>Endopterygota</taxon>
        <taxon>Diptera</taxon>
        <taxon>Nematocera</taxon>
        <taxon>Chironomoidea</taxon>
        <taxon>Chironomidae</taxon>
        <taxon>Clunio</taxon>
    </lineage>
</organism>
<dbReference type="Gene3D" id="1.10.8.810">
    <property type="entry name" value="Daxx helical bundle domain"/>
    <property type="match status" value="1"/>
</dbReference>
<dbReference type="InterPro" id="IPR046378">
    <property type="entry name" value="DAXX_histone-bd"/>
</dbReference>
<dbReference type="STRING" id="568069.A0A1J1HJ63"/>
<dbReference type="PANTHER" id="PTHR12766:SF7">
    <property type="entry name" value="DEATH DOMAIN-ASSOCIATED PROTEIN 6"/>
    <property type="match status" value="1"/>
</dbReference>
<dbReference type="OrthoDB" id="7492809at2759"/>
<evidence type="ECO:0000256" key="2">
    <source>
        <dbReference type="ARBA" id="ARBA00004286"/>
    </source>
</evidence>
<keyword evidence="7" id="KW-0175">Coiled coil</keyword>
<feature type="region of interest" description="Disordered" evidence="10">
    <location>
        <begin position="26"/>
        <end position="119"/>
    </location>
</feature>
<protein>
    <submittedName>
        <fullName evidence="12">CLUMA_CG001253, isoform A</fullName>
    </submittedName>
</protein>
<dbReference type="Pfam" id="PF20920">
    <property type="entry name" value="DAXX_hist_bd"/>
    <property type="match status" value="1"/>
</dbReference>
<evidence type="ECO:0000256" key="8">
    <source>
        <dbReference type="ARBA" id="ARBA00023186"/>
    </source>
</evidence>
<evidence type="ECO:0000256" key="9">
    <source>
        <dbReference type="ARBA" id="ARBA00023242"/>
    </source>
</evidence>
<evidence type="ECO:0000256" key="5">
    <source>
        <dbReference type="ARBA" id="ARBA00022490"/>
    </source>
</evidence>
<evidence type="ECO:0000256" key="3">
    <source>
        <dbReference type="ARBA" id="ARBA00004496"/>
    </source>
</evidence>
<keyword evidence="13" id="KW-1185">Reference proteome</keyword>
<keyword evidence="6" id="KW-0053">Apoptosis</keyword>
<sequence length="482" mass="55281">MESSVIILDSDDEDCPVSEVKIKKVTNNVNSPIKRSAENDVEEADSPKSKIRRIQPTKIGNLHDPATKNSELNCNQEATNALDVKDTKENNETEEGDKINDDSAGPSNSKKESAQIAKNELTPQLERLIKACRKAESSEEMKQVIKTKLLKYYHSVHPDFVTSKNFLKTLKMATEGIEKEPHLVYVKLNEILQELDIRRKSKATVFTNEDSVSVKGTGDETKDAHLKQLYRALVRCKRQILDLDEAEVDWDDDDNSSYLKKVRFEKRACEIYHKICEITGESTHAHRAVRQPIKFKGTDFPEFNKQLQRFVNKKNMFPNFRDVLKTLDYCNKKHNFGLSQDQLKRVAQDAFEKLGKLLQERRKRDLYETTTFYAGKTKDPAKEDPELRIQLEKNKKNYAKYDDIINEFAEKEYKSQSDDADEVSSTSKTEVVEETKILMKDTVANSQPDEDYNNVSIEKCNKNGATSIAVDDDDDDDLMIIS</sequence>
<dbReference type="GO" id="GO:0003714">
    <property type="term" value="F:transcription corepressor activity"/>
    <property type="evidence" value="ECO:0007669"/>
    <property type="project" value="TreeGrafter"/>
</dbReference>
<dbReference type="PANTHER" id="PTHR12766">
    <property type="entry name" value="DEATH DOMAIN-ASSOCIATED PROTEIN 6 DAXX"/>
    <property type="match status" value="1"/>
</dbReference>
<proteinExistence type="predicted"/>
<dbReference type="GO" id="GO:0016605">
    <property type="term" value="C:PML body"/>
    <property type="evidence" value="ECO:0007669"/>
    <property type="project" value="TreeGrafter"/>
</dbReference>
<evidence type="ECO:0000256" key="6">
    <source>
        <dbReference type="ARBA" id="ARBA00022703"/>
    </source>
</evidence>
<dbReference type="GO" id="GO:0006915">
    <property type="term" value="P:apoptotic process"/>
    <property type="evidence" value="ECO:0007669"/>
    <property type="project" value="UniProtKB-KW"/>
</dbReference>
<comment type="subcellular location">
    <subcellularLocation>
        <location evidence="2">Chromosome</location>
    </subcellularLocation>
    <subcellularLocation>
        <location evidence="3">Cytoplasm</location>
    </subcellularLocation>
    <subcellularLocation>
        <location evidence="1">Nucleus</location>
    </subcellularLocation>
</comment>
<dbReference type="InterPro" id="IPR038298">
    <property type="entry name" value="Daxx_N_sf"/>
</dbReference>
<evidence type="ECO:0000256" key="7">
    <source>
        <dbReference type="ARBA" id="ARBA00023054"/>
    </source>
</evidence>
<dbReference type="GO" id="GO:0005694">
    <property type="term" value="C:chromosome"/>
    <property type="evidence" value="ECO:0007669"/>
    <property type="project" value="UniProtKB-SubCell"/>
</dbReference>
<feature type="compositionally biased region" description="Basic and acidic residues" evidence="10">
    <location>
        <begin position="83"/>
        <end position="101"/>
    </location>
</feature>
<keyword evidence="5" id="KW-0963">Cytoplasm</keyword>
<evidence type="ECO:0000313" key="13">
    <source>
        <dbReference type="Proteomes" id="UP000183832"/>
    </source>
</evidence>
<keyword evidence="9" id="KW-0539">Nucleus</keyword>
<dbReference type="GO" id="GO:0005737">
    <property type="term" value="C:cytoplasm"/>
    <property type="evidence" value="ECO:0007669"/>
    <property type="project" value="UniProtKB-SubCell"/>
</dbReference>
<dbReference type="GO" id="GO:0050681">
    <property type="term" value="F:nuclear androgen receptor binding"/>
    <property type="evidence" value="ECO:0007669"/>
    <property type="project" value="TreeGrafter"/>
</dbReference>
<evidence type="ECO:0000259" key="11">
    <source>
        <dbReference type="Pfam" id="PF20920"/>
    </source>
</evidence>
<evidence type="ECO:0000313" key="12">
    <source>
        <dbReference type="EMBL" id="CRK87452.1"/>
    </source>
</evidence>
<evidence type="ECO:0000256" key="10">
    <source>
        <dbReference type="SAM" id="MobiDB-lite"/>
    </source>
</evidence>
<name>A0A1J1HJ63_9DIPT</name>
<dbReference type="Gene3D" id="1.20.58.2170">
    <property type="match status" value="1"/>
</dbReference>
<feature type="domain" description="Daxx histone-binding" evidence="11">
    <location>
        <begin position="330"/>
        <end position="410"/>
    </location>
</feature>
<evidence type="ECO:0000256" key="1">
    <source>
        <dbReference type="ARBA" id="ARBA00004123"/>
    </source>
</evidence>
<dbReference type="EMBL" id="CVRI01000004">
    <property type="protein sequence ID" value="CRK87452.1"/>
    <property type="molecule type" value="Genomic_DNA"/>
</dbReference>
<keyword evidence="4" id="KW-0158">Chromosome</keyword>
<keyword evidence="8" id="KW-0143">Chaperone</keyword>
<dbReference type="AlphaFoldDB" id="A0A1J1HJ63"/>